<dbReference type="EMBL" id="NHRT01000001">
    <property type="protein sequence ID" value="OWP26056.1"/>
    <property type="molecule type" value="Genomic_DNA"/>
</dbReference>
<name>A0A246EHC6_FUSNP</name>
<organism evidence="1 2">
    <name type="scientific">Fusobacterium nucleatum subsp. polymorphum</name>
    <name type="common">Fusobacterium polymorphum</name>
    <dbReference type="NCBI Taxonomy" id="76857"/>
    <lineage>
        <taxon>Bacteria</taxon>
        <taxon>Fusobacteriati</taxon>
        <taxon>Fusobacteriota</taxon>
        <taxon>Fusobacteriia</taxon>
        <taxon>Fusobacteriales</taxon>
        <taxon>Fusobacteriaceae</taxon>
        <taxon>Fusobacterium</taxon>
    </lineage>
</organism>
<accession>A0A246EHC6</accession>
<evidence type="ECO:0000313" key="2">
    <source>
        <dbReference type="Proteomes" id="UP000197470"/>
    </source>
</evidence>
<protein>
    <submittedName>
        <fullName evidence="1">Uncharacterized protein</fullName>
    </submittedName>
</protein>
<dbReference type="Proteomes" id="UP000197470">
    <property type="component" value="Unassembled WGS sequence"/>
</dbReference>
<reference evidence="1 2" key="1">
    <citation type="submission" date="2017-05" db="EMBL/GenBank/DDBJ databases">
        <title>Genome sequencing of Fusobacterium nucleatum subsp. polymorphum KCOM 1001 (=ChDC F119).</title>
        <authorList>
            <person name="Kook J.-K."/>
            <person name="Park S.-N."/>
            <person name="Lim Y.K."/>
            <person name="Roh H."/>
        </authorList>
    </citation>
    <scope>NUCLEOTIDE SEQUENCE [LARGE SCALE GENOMIC DNA]</scope>
    <source>
        <strain evidence="1 2">KCOM 1001</strain>
    </source>
</reference>
<evidence type="ECO:0000313" key="1">
    <source>
        <dbReference type="EMBL" id="OWP26056.1"/>
    </source>
</evidence>
<dbReference type="RefSeq" id="WP_088389189.1">
    <property type="nucleotide sequence ID" value="NZ_NHRT01000001.1"/>
</dbReference>
<comment type="caution">
    <text evidence="1">The sequence shown here is derived from an EMBL/GenBank/DDBJ whole genome shotgun (WGS) entry which is preliminary data.</text>
</comment>
<sequence length="100" mass="11611">MEVKVMNATEKKELMGKYAKKLENAIKREAAVMKEIENDKALIKYLEEQKTSGAAFDNTVYESYDAWIETIRKQIKKSESTITNIEFKKVELEAIQKYIA</sequence>
<gene>
    <name evidence="1" type="ORF">CA839_09350</name>
</gene>
<dbReference type="AlphaFoldDB" id="A0A246EHC6"/>
<proteinExistence type="predicted"/>